<dbReference type="Gene3D" id="3.10.20.810">
    <property type="entry name" value="Phosphoribosyl-AMP cyclohydrolase"/>
    <property type="match status" value="1"/>
</dbReference>
<comment type="similarity">
    <text evidence="5">In the C-terminal section; belongs to the PRA-PH family.</text>
</comment>
<dbReference type="AlphaFoldDB" id="A0A9D1VCY0"/>
<organism evidence="13 14">
    <name type="scientific">Candidatus Akkermansia intestinigallinarum</name>
    <dbReference type="NCBI Taxonomy" id="2838431"/>
    <lineage>
        <taxon>Bacteria</taxon>
        <taxon>Pseudomonadati</taxon>
        <taxon>Verrucomicrobiota</taxon>
        <taxon>Verrucomicrobiia</taxon>
        <taxon>Verrucomicrobiales</taxon>
        <taxon>Akkermansiaceae</taxon>
        <taxon>Akkermansia</taxon>
    </lineage>
</organism>
<feature type="binding site" evidence="11">
    <location>
        <position position="96"/>
    </location>
    <ligand>
        <name>Mg(2+)</name>
        <dbReference type="ChEBI" id="CHEBI:18420"/>
    </ligand>
</feature>
<evidence type="ECO:0000313" key="14">
    <source>
        <dbReference type="Proteomes" id="UP000823964"/>
    </source>
</evidence>
<dbReference type="Proteomes" id="UP000823964">
    <property type="component" value="Unassembled WGS sequence"/>
</dbReference>
<evidence type="ECO:0000256" key="10">
    <source>
        <dbReference type="ARBA" id="ARBA00023102"/>
    </source>
</evidence>
<dbReference type="GO" id="GO:0000105">
    <property type="term" value="P:L-histidine biosynthetic process"/>
    <property type="evidence" value="ECO:0007669"/>
    <property type="project" value="UniProtKB-UniRule"/>
</dbReference>
<feature type="domain" description="Phosphoribosyl-AMP cyclohydrolase" evidence="12">
    <location>
        <begin position="47"/>
        <end position="121"/>
    </location>
</feature>
<name>A0A9D1VCY0_9BACT</name>
<evidence type="ECO:0000256" key="4">
    <source>
        <dbReference type="ARBA" id="ARBA00005204"/>
    </source>
</evidence>
<comment type="pathway">
    <text evidence="3 11">Amino-acid biosynthesis; L-histidine biosynthesis; L-histidine from 5-phospho-alpha-D-ribose 1-diphosphate: step 3/9.</text>
</comment>
<evidence type="ECO:0000256" key="3">
    <source>
        <dbReference type="ARBA" id="ARBA00005169"/>
    </source>
</evidence>
<keyword evidence="10 11" id="KW-0368">Histidine biosynthesis</keyword>
<evidence type="ECO:0000256" key="5">
    <source>
        <dbReference type="ARBA" id="ARBA00007731"/>
    </source>
</evidence>
<dbReference type="InterPro" id="IPR026660">
    <property type="entry name" value="PRA-CH"/>
</dbReference>
<evidence type="ECO:0000256" key="9">
    <source>
        <dbReference type="ARBA" id="ARBA00022801"/>
    </source>
</evidence>
<comment type="cofactor">
    <cofactor evidence="11">
        <name>Mg(2+)</name>
        <dbReference type="ChEBI" id="CHEBI:18420"/>
    </cofactor>
    <text evidence="11">Binds 1 Mg(2+) ion per subunit.</text>
</comment>
<comment type="subcellular location">
    <subcellularLocation>
        <location evidence="11">Cytoplasm</location>
    </subcellularLocation>
</comment>
<comment type="function">
    <text evidence="11">Catalyzes the hydrolysis of the adenine ring of phosphoribosyl-AMP.</text>
</comment>
<keyword evidence="11" id="KW-0479">Metal-binding</keyword>
<comment type="subunit">
    <text evidence="11">Homodimer.</text>
</comment>
<dbReference type="SUPFAM" id="SSF141734">
    <property type="entry name" value="HisI-like"/>
    <property type="match status" value="1"/>
</dbReference>
<dbReference type="HAMAP" id="MF_01021">
    <property type="entry name" value="HisI"/>
    <property type="match status" value="1"/>
</dbReference>
<gene>
    <name evidence="11 13" type="primary">hisI</name>
    <name evidence="13" type="ORF">H9862_08785</name>
</gene>
<reference evidence="13" key="2">
    <citation type="submission" date="2021-04" db="EMBL/GenBank/DDBJ databases">
        <authorList>
            <person name="Gilroy R."/>
        </authorList>
    </citation>
    <scope>NUCLEOTIDE SEQUENCE</scope>
    <source>
        <strain evidence="13">14975</strain>
    </source>
</reference>
<dbReference type="PANTHER" id="PTHR42945">
    <property type="entry name" value="HISTIDINE BIOSYNTHESIS BIFUNCTIONAL PROTEIN"/>
    <property type="match status" value="1"/>
</dbReference>
<keyword evidence="9 11" id="KW-0378">Hydrolase</keyword>
<comment type="similarity">
    <text evidence="11">Belongs to the PRA-CH family.</text>
</comment>
<evidence type="ECO:0000256" key="11">
    <source>
        <dbReference type="HAMAP-Rule" id="MF_01021"/>
    </source>
</evidence>
<dbReference type="EMBL" id="DXFQ01000166">
    <property type="protein sequence ID" value="HIX20679.1"/>
    <property type="molecule type" value="Genomic_DNA"/>
</dbReference>
<feature type="binding site" evidence="11">
    <location>
        <position position="94"/>
    </location>
    <ligand>
        <name>Mg(2+)</name>
        <dbReference type="ChEBI" id="CHEBI:18420"/>
    </ligand>
</feature>
<dbReference type="GO" id="GO:0004635">
    <property type="term" value="F:phosphoribosyl-AMP cyclohydrolase activity"/>
    <property type="evidence" value="ECO:0007669"/>
    <property type="project" value="UniProtKB-UniRule"/>
</dbReference>
<keyword evidence="11" id="KW-0862">Zinc</keyword>
<dbReference type="NCBIfam" id="NF000768">
    <property type="entry name" value="PRK00051.1"/>
    <property type="match status" value="1"/>
</dbReference>
<evidence type="ECO:0000313" key="13">
    <source>
        <dbReference type="EMBL" id="HIX20679.1"/>
    </source>
</evidence>
<dbReference type="GO" id="GO:0008270">
    <property type="term" value="F:zinc ion binding"/>
    <property type="evidence" value="ECO:0007669"/>
    <property type="project" value="UniProtKB-UniRule"/>
</dbReference>
<comment type="similarity">
    <text evidence="6">In the N-terminal section; belongs to the PRA-CH family.</text>
</comment>
<keyword evidence="8 11" id="KW-0028">Amino-acid biosynthesis</keyword>
<dbReference type="InterPro" id="IPR002496">
    <property type="entry name" value="PRib_AMP_CycHydrolase_dom"/>
</dbReference>
<evidence type="ECO:0000256" key="2">
    <source>
        <dbReference type="ARBA" id="ARBA00001460"/>
    </source>
</evidence>
<keyword evidence="11" id="KW-0460">Magnesium</keyword>
<dbReference type="Pfam" id="PF01502">
    <property type="entry name" value="PRA-CH"/>
    <property type="match status" value="1"/>
</dbReference>
<keyword evidence="7 11" id="KW-0963">Cytoplasm</keyword>
<evidence type="ECO:0000256" key="7">
    <source>
        <dbReference type="ARBA" id="ARBA00022490"/>
    </source>
</evidence>
<evidence type="ECO:0000259" key="12">
    <source>
        <dbReference type="Pfam" id="PF01502"/>
    </source>
</evidence>
<evidence type="ECO:0000256" key="8">
    <source>
        <dbReference type="ARBA" id="ARBA00022605"/>
    </source>
</evidence>
<dbReference type="EC" id="3.5.4.19" evidence="11"/>
<feature type="binding site" evidence="11">
    <location>
        <position position="119"/>
    </location>
    <ligand>
        <name>Zn(2+)</name>
        <dbReference type="ChEBI" id="CHEBI:29105"/>
        <note>ligand shared between dimeric partners</note>
    </ligand>
</feature>
<protein>
    <recommendedName>
        <fullName evidence="11">Phosphoribosyl-AMP cyclohydrolase</fullName>
        <shortName evidence="11">PRA-CH</shortName>
        <ecNumber evidence="11">3.5.4.19</ecNumber>
    </recommendedName>
</protein>
<comment type="caution">
    <text evidence="13">The sequence shown here is derived from an EMBL/GenBank/DDBJ whole genome shotgun (WGS) entry which is preliminary data.</text>
</comment>
<feature type="binding site" evidence="11">
    <location>
        <position position="95"/>
    </location>
    <ligand>
        <name>Zn(2+)</name>
        <dbReference type="ChEBI" id="CHEBI:29105"/>
        <note>ligand shared between dimeric partners</note>
    </ligand>
</feature>
<comment type="catalytic activity">
    <reaction evidence="2">
        <text>1-(5-phospho-beta-D-ribosyl)-ATP + H2O = 1-(5-phospho-beta-D-ribosyl)-5'-AMP + diphosphate + H(+)</text>
        <dbReference type="Rhea" id="RHEA:22828"/>
        <dbReference type="ChEBI" id="CHEBI:15377"/>
        <dbReference type="ChEBI" id="CHEBI:15378"/>
        <dbReference type="ChEBI" id="CHEBI:33019"/>
        <dbReference type="ChEBI" id="CHEBI:59457"/>
        <dbReference type="ChEBI" id="CHEBI:73183"/>
        <dbReference type="EC" id="3.6.1.31"/>
    </reaction>
</comment>
<accession>A0A9D1VCY0</accession>
<dbReference type="GO" id="GO:0004636">
    <property type="term" value="F:phosphoribosyl-ATP diphosphatase activity"/>
    <property type="evidence" value="ECO:0007669"/>
    <property type="project" value="UniProtKB-EC"/>
</dbReference>
<comment type="cofactor">
    <cofactor evidence="11">
        <name>Zn(2+)</name>
        <dbReference type="ChEBI" id="CHEBI:29105"/>
    </cofactor>
    <text evidence="11">Binds 1 zinc ion per subunit.</text>
</comment>
<comment type="catalytic activity">
    <reaction evidence="1 11">
        <text>1-(5-phospho-beta-D-ribosyl)-5'-AMP + H2O = 1-(5-phospho-beta-D-ribosyl)-5-[(5-phospho-beta-D-ribosylamino)methylideneamino]imidazole-4-carboxamide</text>
        <dbReference type="Rhea" id="RHEA:20049"/>
        <dbReference type="ChEBI" id="CHEBI:15377"/>
        <dbReference type="ChEBI" id="CHEBI:58435"/>
        <dbReference type="ChEBI" id="CHEBI:59457"/>
        <dbReference type="EC" id="3.5.4.19"/>
    </reaction>
</comment>
<comment type="pathway">
    <text evidence="4">Amino-acid biosynthesis; L-histidine biosynthesis; L-histidine from 5-phospho-alpha-D-ribose 1-diphosphate: step 2/9.</text>
</comment>
<feature type="binding site" evidence="11">
    <location>
        <position position="98"/>
    </location>
    <ligand>
        <name>Mg(2+)</name>
        <dbReference type="ChEBI" id="CHEBI:18420"/>
    </ligand>
</feature>
<dbReference type="PANTHER" id="PTHR42945:SF1">
    <property type="entry name" value="HISTIDINE BIOSYNTHESIS BIFUNCTIONAL PROTEIN HIS7"/>
    <property type="match status" value="1"/>
</dbReference>
<reference evidence="13" key="1">
    <citation type="journal article" date="2021" name="PeerJ">
        <title>Extensive microbial diversity within the chicken gut microbiome revealed by metagenomics and culture.</title>
        <authorList>
            <person name="Gilroy R."/>
            <person name="Ravi A."/>
            <person name="Getino M."/>
            <person name="Pursley I."/>
            <person name="Horton D.L."/>
            <person name="Alikhan N.F."/>
            <person name="Baker D."/>
            <person name="Gharbi K."/>
            <person name="Hall N."/>
            <person name="Watson M."/>
            <person name="Adriaenssens E.M."/>
            <person name="Foster-Nyarko E."/>
            <person name="Jarju S."/>
            <person name="Secka A."/>
            <person name="Antonio M."/>
            <person name="Oren A."/>
            <person name="Chaudhuri R.R."/>
            <person name="La Ragione R."/>
            <person name="Hildebrand F."/>
            <person name="Pallen M.J."/>
        </authorList>
    </citation>
    <scope>NUCLEOTIDE SEQUENCE</scope>
    <source>
        <strain evidence="13">14975</strain>
    </source>
</reference>
<evidence type="ECO:0000256" key="6">
    <source>
        <dbReference type="ARBA" id="ARBA00008299"/>
    </source>
</evidence>
<sequence>MSDKTIVFAPRGSYKEVEKSMLLMPKFDEKGLIPAMAVDYRTKEPLMLAYMNEEALKMTIEIGEAVYYSRSRQEIWHKGLTSGHIQKVHQILIDCDQDAIVLLVDQIGAGACHTGHHSCFFRSVPFGEAVKDGEPVALEAADDGCCFDAEAVYGKK</sequence>
<dbReference type="FunFam" id="3.10.20.810:FF:000001">
    <property type="entry name" value="Histidine biosynthesis bifunctional protein HisIE"/>
    <property type="match status" value="1"/>
</dbReference>
<dbReference type="InterPro" id="IPR038019">
    <property type="entry name" value="PRib_AMP_CycHydrolase_sf"/>
</dbReference>
<feature type="binding site" evidence="11">
    <location>
        <position position="112"/>
    </location>
    <ligand>
        <name>Zn(2+)</name>
        <dbReference type="ChEBI" id="CHEBI:29105"/>
        <note>ligand shared between dimeric partners</note>
    </ligand>
</feature>
<evidence type="ECO:0000256" key="1">
    <source>
        <dbReference type="ARBA" id="ARBA00000024"/>
    </source>
</evidence>
<dbReference type="GO" id="GO:0000287">
    <property type="term" value="F:magnesium ion binding"/>
    <property type="evidence" value="ECO:0007669"/>
    <property type="project" value="UniProtKB-UniRule"/>
</dbReference>
<proteinExistence type="inferred from homology"/>
<dbReference type="GO" id="GO:0005737">
    <property type="term" value="C:cytoplasm"/>
    <property type="evidence" value="ECO:0007669"/>
    <property type="project" value="UniProtKB-SubCell"/>
</dbReference>